<dbReference type="Gene3D" id="3.40.50.150">
    <property type="entry name" value="Vaccinia Virus protein VP39"/>
    <property type="match status" value="1"/>
</dbReference>
<dbReference type="RefSeq" id="WP_221277764.1">
    <property type="nucleotide sequence ID" value="NZ_JACHGO010000001.1"/>
</dbReference>
<keyword evidence="11" id="KW-1185">Reference proteome</keyword>
<dbReference type="InterPro" id="IPR001525">
    <property type="entry name" value="C5_MeTfrase"/>
</dbReference>
<keyword evidence="3 7" id="KW-0808">Transferase</keyword>
<reference evidence="10 11" key="1">
    <citation type="submission" date="2020-08" db="EMBL/GenBank/DDBJ databases">
        <title>Genomic Encyclopedia of Type Strains, Phase IV (KMG-IV): sequencing the most valuable type-strain genomes for metagenomic binning, comparative biology and taxonomic classification.</title>
        <authorList>
            <person name="Goeker M."/>
        </authorList>
    </citation>
    <scope>NUCLEOTIDE SEQUENCE [LARGE SCALE GENOMIC DNA]</scope>
    <source>
        <strain evidence="10 11">DSM 11275</strain>
    </source>
</reference>
<dbReference type="GO" id="GO:0009307">
    <property type="term" value="P:DNA restriction-modification system"/>
    <property type="evidence" value="ECO:0007669"/>
    <property type="project" value="UniProtKB-KW"/>
</dbReference>
<dbReference type="EC" id="2.1.1.37" evidence="1"/>
<feature type="region of interest" description="Disordered" evidence="9">
    <location>
        <begin position="256"/>
        <end position="275"/>
    </location>
</feature>
<dbReference type="EMBL" id="JACHGO010000001">
    <property type="protein sequence ID" value="MBB5142293.1"/>
    <property type="molecule type" value="Genomic_DNA"/>
</dbReference>
<evidence type="ECO:0000256" key="3">
    <source>
        <dbReference type="ARBA" id="ARBA00022679"/>
    </source>
</evidence>
<evidence type="ECO:0000256" key="6">
    <source>
        <dbReference type="ARBA" id="ARBA00047422"/>
    </source>
</evidence>
<dbReference type="GO" id="GO:0003886">
    <property type="term" value="F:DNA (cytosine-5-)-methyltransferase activity"/>
    <property type="evidence" value="ECO:0007669"/>
    <property type="project" value="UniProtKB-EC"/>
</dbReference>
<comment type="catalytic activity">
    <reaction evidence="6">
        <text>a 2'-deoxycytidine in DNA + S-adenosyl-L-methionine = a 5-methyl-2'-deoxycytidine in DNA + S-adenosyl-L-homocysteine + H(+)</text>
        <dbReference type="Rhea" id="RHEA:13681"/>
        <dbReference type="Rhea" id="RHEA-COMP:11369"/>
        <dbReference type="Rhea" id="RHEA-COMP:11370"/>
        <dbReference type="ChEBI" id="CHEBI:15378"/>
        <dbReference type="ChEBI" id="CHEBI:57856"/>
        <dbReference type="ChEBI" id="CHEBI:59789"/>
        <dbReference type="ChEBI" id="CHEBI:85452"/>
        <dbReference type="ChEBI" id="CHEBI:85454"/>
        <dbReference type="EC" id="2.1.1.37"/>
    </reaction>
</comment>
<dbReference type="SUPFAM" id="SSF53335">
    <property type="entry name" value="S-adenosyl-L-methionine-dependent methyltransferases"/>
    <property type="match status" value="1"/>
</dbReference>
<dbReference type="Proteomes" id="UP000539075">
    <property type="component" value="Unassembled WGS sequence"/>
</dbReference>
<dbReference type="NCBIfam" id="TIGR00675">
    <property type="entry name" value="dcm"/>
    <property type="match status" value="1"/>
</dbReference>
<evidence type="ECO:0000256" key="8">
    <source>
        <dbReference type="RuleBase" id="RU000416"/>
    </source>
</evidence>
<dbReference type="GO" id="GO:0003677">
    <property type="term" value="F:DNA binding"/>
    <property type="evidence" value="ECO:0007669"/>
    <property type="project" value="TreeGrafter"/>
</dbReference>
<name>A0A7W8FE09_9BACT</name>
<comment type="caution">
    <text evidence="10">The sequence shown here is derived from an EMBL/GenBank/DDBJ whole genome shotgun (WGS) entry which is preliminary data.</text>
</comment>
<dbReference type="PRINTS" id="PR00105">
    <property type="entry name" value="C5METTRFRASE"/>
</dbReference>
<evidence type="ECO:0000256" key="1">
    <source>
        <dbReference type="ARBA" id="ARBA00011975"/>
    </source>
</evidence>
<proteinExistence type="inferred from homology"/>
<dbReference type="Gene3D" id="3.90.120.10">
    <property type="entry name" value="DNA Methylase, subunit A, domain 2"/>
    <property type="match status" value="1"/>
</dbReference>
<dbReference type="GO" id="GO:0032259">
    <property type="term" value="P:methylation"/>
    <property type="evidence" value="ECO:0007669"/>
    <property type="project" value="UniProtKB-KW"/>
</dbReference>
<feature type="compositionally biased region" description="Polar residues" evidence="9">
    <location>
        <begin position="265"/>
        <end position="275"/>
    </location>
</feature>
<evidence type="ECO:0000313" key="10">
    <source>
        <dbReference type="EMBL" id="MBB5142293.1"/>
    </source>
</evidence>
<evidence type="ECO:0000256" key="2">
    <source>
        <dbReference type="ARBA" id="ARBA00022603"/>
    </source>
</evidence>
<dbReference type="GO" id="GO:0044027">
    <property type="term" value="P:negative regulation of gene expression via chromosomal CpG island methylation"/>
    <property type="evidence" value="ECO:0007669"/>
    <property type="project" value="TreeGrafter"/>
</dbReference>
<keyword evidence="4 7" id="KW-0949">S-adenosyl-L-methionine</keyword>
<protein>
    <recommendedName>
        <fullName evidence="1">DNA (cytosine-5-)-methyltransferase</fullName>
        <ecNumber evidence="1">2.1.1.37</ecNumber>
    </recommendedName>
</protein>
<accession>A0A7W8FE09</accession>
<evidence type="ECO:0000256" key="5">
    <source>
        <dbReference type="ARBA" id="ARBA00022747"/>
    </source>
</evidence>
<keyword evidence="5" id="KW-0680">Restriction system</keyword>
<keyword evidence="2 7" id="KW-0489">Methyltransferase</keyword>
<evidence type="ECO:0000313" key="11">
    <source>
        <dbReference type="Proteomes" id="UP000539075"/>
    </source>
</evidence>
<feature type="active site" evidence="7">
    <location>
        <position position="118"/>
    </location>
</feature>
<dbReference type="AlphaFoldDB" id="A0A7W8FE09"/>
<gene>
    <name evidence="10" type="ORF">HNQ38_000356</name>
</gene>
<evidence type="ECO:0000256" key="7">
    <source>
        <dbReference type="PROSITE-ProRule" id="PRU01016"/>
    </source>
</evidence>
<dbReference type="InterPro" id="IPR050390">
    <property type="entry name" value="C5-Methyltransferase"/>
</dbReference>
<comment type="similarity">
    <text evidence="7 8">Belongs to the class I-like SAM-binding methyltransferase superfamily. C5-methyltransferase family.</text>
</comment>
<dbReference type="PROSITE" id="PS51679">
    <property type="entry name" value="SAM_MT_C5"/>
    <property type="match status" value="1"/>
</dbReference>
<dbReference type="Pfam" id="PF00145">
    <property type="entry name" value="DNA_methylase"/>
    <property type="match status" value="1"/>
</dbReference>
<organism evidence="10 11">
    <name type="scientific">Desulfovibrio intestinalis</name>
    <dbReference type="NCBI Taxonomy" id="58621"/>
    <lineage>
        <taxon>Bacteria</taxon>
        <taxon>Pseudomonadati</taxon>
        <taxon>Thermodesulfobacteriota</taxon>
        <taxon>Desulfovibrionia</taxon>
        <taxon>Desulfovibrionales</taxon>
        <taxon>Desulfovibrionaceae</taxon>
        <taxon>Desulfovibrio</taxon>
    </lineage>
</organism>
<sequence>METVELYEQEPVMLLDKKRSPSIPQPGEETLSSMRERSVVSFFCGCGGLDLGFLGGFSYKGTKVPKLPFKLLAAYDHDDKCVQTYLKNISDHAEVRDLSSYNPIEVPAAEVLIGGFPCQDFATCGPRHGLKSTRGRLYQALIQYMEVHRPLVVIGENVPGLANMKQGDVLNTIKQDIASAGYRVEVWTLFAPDYGVPQRRTRLFIVAVRDDLQGFPVMPKRTHTEEHYRTTRWAIEDLEGISDDSIPNQSQYFRASRAKKGNGQGDETTPADSPSYTIRANAKSRVQFHYSLDRRLTVRECARLQTFPDNFDFPHSATSNIMQIGNAVPPILGNKVARAIAKYLEGVK</sequence>
<dbReference type="InterPro" id="IPR029063">
    <property type="entry name" value="SAM-dependent_MTases_sf"/>
</dbReference>
<dbReference type="PANTHER" id="PTHR10629:SF52">
    <property type="entry name" value="DNA (CYTOSINE-5)-METHYLTRANSFERASE 1"/>
    <property type="match status" value="1"/>
</dbReference>
<evidence type="ECO:0000256" key="4">
    <source>
        <dbReference type="ARBA" id="ARBA00022691"/>
    </source>
</evidence>
<dbReference type="PANTHER" id="PTHR10629">
    <property type="entry name" value="CYTOSINE-SPECIFIC METHYLTRANSFERASE"/>
    <property type="match status" value="1"/>
</dbReference>
<evidence type="ECO:0000256" key="9">
    <source>
        <dbReference type="SAM" id="MobiDB-lite"/>
    </source>
</evidence>